<evidence type="ECO:0000259" key="8">
    <source>
        <dbReference type="PROSITE" id="PS51352"/>
    </source>
</evidence>
<dbReference type="GO" id="GO:0033554">
    <property type="term" value="P:cellular response to stress"/>
    <property type="evidence" value="ECO:0007669"/>
    <property type="project" value="TreeGrafter"/>
</dbReference>
<evidence type="ECO:0000313" key="10">
    <source>
        <dbReference type="Proteomes" id="UP000053327"/>
    </source>
</evidence>
<dbReference type="GO" id="GO:0006979">
    <property type="term" value="P:response to oxidative stress"/>
    <property type="evidence" value="ECO:0007669"/>
    <property type="project" value="TreeGrafter"/>
</dbReference>
<accession>A0A0J9T4J1</accession>
<evidence type="ECO:0000256" key="4">
    <source>
        <dbReference type="ARBA" id="ARBA00023284"/>
    </source>
</evidence>
<feature type="domain" description="Thioredoxin" evidence="8">
    <location>
        <begin position="3"/>
        <end position="166"/>
    </location>
</feature>
<dbReference type="FunFam" id="3.30.1020.10:FF:000001">
    <property type="entry name" value="1-Cys peroxiredoxin"/>
    <property type="match status" value="1"/>
</dbReference>
<dbReference type="InterPro" id="IPR036249">
    <property type="entry name" value="Thioredoxin-like_sf"/>
</dbReference>
<proteinExistence type="inferred from homology"/>
<dbReference type="GO" id="GO:0045454">
    <property type="term" value="P:cell redox homeostasis"/>
    <property type="evidence" value="ECO:0007669"/>
    <property type="project" value="TreeGrafter"/>
</dbReference>
<dbReference type="PANTHER" id="PTHR10681:SF121">
    <property type="entry name" value="ALKYL HYDROPEROXIDE REDUCTASE C"/>
    <property type="match status" value="1"/>
</dbReference>
<evidence type="ECO:0000256" key="7">
    <source>
        <dbReference type="PIRSR" id="PIRSR000239-1"/>
    </source>
</evidence>
<dbReference type="PANTHER" id="PTHR10681">
    <property type="entry name" value="THIOREDOXIN PEROXIDASE"/>
    <property type="match status" value="1"/>
</dbReference>
<dbReference type="InterPro" id="IPR000866">
    <property type="entry name" value="AhpC/TSA"/>
</dbReference>
<comment type="similarity">
    <text evidence="5">Belongs to the peroxiredoxin family. Prx6 subfamily.</text>
</comment>
<dbReference type="PROSITE" id="PS51352">
    <property type="entry name" value="THIOREDOXIN_2"/>
    <property type="match status" value="1"/>
</dbReference>
<dbReference type="GO" id="GO:0008379">
    <property type="term" value="F:thioredoxin peroxidase activity"/>
    <property type="evidence" value="ECO:0007669"/>
    <property type="project" value="TreeGrafter"/>
</dbReference>
<organism evidence="9 10">
    <name type="scientific">Plasmodium vivax (strain Brazil I)</name>
    <dbReference type="NCBI Taxonomy" id="1033975"/>
    <lineage>
        <taxon>Eukaryota</taxon>
        <taxon>Sar</taxon>
        <taxon>Alveolata</taxon>
        <taxon>Apicomplexa</taxon>
        <taxon>Aconoidasida</taxon>
        <taxon>Haemosporida</taxon>
        <taxon>Plasmodiidae</taxon>
        <taxon>Plasmodium</taxon>
        <taxon>Plasmodium (Plasmodium)</taxon>
    </lineage>
</organism>
<dbReference type="SUPFAM" id="SSF52833">
    <property type="entry name" value="Thioredoxin-like"/>
    <property type="match status" value="1"/>
</dbReference>
<dbReference type="FunFam" id="3.40.30.10:FF:000011">
    <property type="entry name" value="Peroxiredoxin PRX1"/>
    <property type="match status" value="1"/>
</dbReference>
<dbReference type="Pfam" id="PF00578">
    <property type="entry name" value="AhpC-TSA"/>
    <property type="match status" value="1"/>
</dbReference>
<dbReference type="AlphaFoldDB" id="A0A0J9T4J1"/>
<dbReference type="InterPro" id="IPR024706">
    <property type="entry name" value="Peroxiredoxin_AhpC-typ"/>
</dbReference>
<feature type="active site" description="Cysteine sulfenic acid (-SOH) intermediate; for peroxidase activity" evidence="7">
    <location>
        <position position="47"/>
    </location>
</feature>
<evidence type="ECO:0000313" key="9">
    <source>
        <dbReference type="EMBL" id="KMZ89562.1"/>
    </source>
</evidence>
<dbReference type="PIRSF" id="PIRSF000239">
    <property type="entry name" value="AHPC"/>
    <property type="match status" value="1"/>
</dbReference>
<dbReference type="InterPro" id="IPR045020">
    <property type="entry name" value="PRX_1cys"/>
</dbReference>
<protein>
    <submittedName>
        <fullName evidence="9">1-Cys peroxidoxin</fullName>
    </submittedName>
</protein>
<evidence type="ECO:0000256" key="6">
    <source>
        <dbReference type="PIRNR" id="PIRNR000239"/>
    </source>
</evidence>
<dbReference type="EMBL" id="KQ234711">
    <property type="protein sequence ID" value="KMZ89562.1"/>
    <property type="molecule type" value="Genomic_DNA"/>
</dbReference>
<reference evidence="9 10" key="1">
    <citation type="submission" date="2011-08" db="EMBL/GenBank/DDBJ databases">
        <title>The Genome Sequence of Plasmodium vivax Brazil I.</title>
        <authorList>
            <consortium name="The Broad Institute Genome Sequencing Platform"/>
            <consortium name="The Broad Institute Genome Sequencing Center for Infectious Disease"/>
            <person name="Neafsey D."/>
            <person name="Carlton J."/>
            <person name="Barnwell J."/>
            <person name="Collins W."/>
            <person name="Escalante A."/>
            <person name="Mullikin J."/>
            <person name="Saul A."/>
            <person name="Guigo R."/>
            <person name="Camara F."/>
            <person name="Young S.K."/>
            <person name="Zeng Q."/>
            <person name="Gargeya S."/>
            <person name="Fitzgerald M."/>
            <person name="Haas B."/>
            <person name="Abouelleil A."/>
            <person name="Alvarado L."/>
            <person name="Arachchi H.M."/>
            <person name="Berlin A."/>
            <person name="Brown A."/>
            <person name="Chapman S.B."/>
            <person name="Chen Z."/>
            <person name="Dunbar C."/>
            <person name="Freedman E."/>
            <person name="Gearin G."/>
            <person name="Gellesch M."/>
            <person name="Goldberg J."/>
            <person name="Griggs A."/>
            <person name="Gujja S."/>
            <person name="Heiman D."/>
            <person name="Howarth C."/>
            <person name="Larson L."/>
            <person name="Lui A."/>
            <person name="MacDonald P.J.P."/>
            <person name="Montmayeur A."/>
            <person name="Murphy C."/>
            <person name="Neiman D."/>
            <person name="Pearson M."/>
            <person name="Priest M."/>
            <person name="Roberts A."/>
            <person name="Saif S."/>
            <person name="Shea T."/>
            <person name="Shenoy N."/>
            <person name="Sisk P."/>
            <person name="Stolte C."/>
            <person name="Sykes S."/>
            <person name="Wortman J."/>
            <person name="Nusbaum C."/>
            <person name="Birren B."/>
        </authorList>
    </citation>
    <scope>NUCLEOTIDE SEQUENCE [LARGE SCALE GENOMIC DNA]</scope>
    <source>
        <strain evidence="9 10">Brazil I</strain>
    </source>
</reference>
<gene>
    <name evidence="9" type="ORF">PVBG_03283</name>
</gene>
<evidence type="ECO:0000256" key="5">
    <source>
        <dbReference type="ARBA" id="ARBA00025719"/>
    </source>
</evidence>
<evidence type="ECO:0000256" key="2">
    <source>
        <dbReference type="ARBA" id="ARBA00022862"/>
    </source>
</evidence>
<sequence length="220" mass="24798">MAYHLGAPFPNFTASASSVEGPFDLYEYVGDMWCILFSHPHDFTPVCTTEMAEFGNMHEEFLKTNCKLVGFSCNSKESHEKWIEDIKHYGKLSQWKIPIVCDESRELANKLKIMDEKEKDIKGLPLTCRCVFFISPEKTVKATVLYPATTGRNASEILRVLKSLQLTSEQPVATPVNWKVGDKCCVLPTVADADLPALFPKGVQKMQLPSEKPYLRFASL</sequence>
<keyword evidence="3 6" id="KW-0560">Oxidoreductase</keyword>
<evidence type="ECO:0000256" key="3">
    <source>
        <dbReference type="ARBA" id="ARBA00023002"/>
    </source>
</evidence>
<dbReference type="InterPro" id="IPR050217">
    <property type="entry name" value="Peroxiredoxin"/>
</dbReference>
<dbReference type="GO" id="GO:0005829">
    <property type="term" value="C:cytosol"/>
    <property type="evidence" value="ECO:0007669"/>
    <property type="project" value="TreeGrafter"/>
</dbReference>
<name>A0A0J9T4J1_PLAV1</name>
<dbReference type="Gene3D" id="3.30.1020.10">
    <property type="entry name" value="Antioxidant, Horf6, Chain A, domain2"/>
    <property type="match status" value="1"/>
</dbReference>
<comment type="function">
    <text evidence="6">Thiol-specific peroxidase that catalyzes the reduction of hydrogen peroxide and organic hydroperoxides to water and alcohols, respectively.</text>
</comment>
<keyword evidence="2 6" id="KW-0049">Antioxidant</keyword>
<dbReference type="Gene3D" id="3.40.30.10">
    <property type="entry name" value="Glutaredoxin"/>
    <property type="match status" value="1"/>
</dbReference>
<dbReference type="OrthoDB" id="2996783at2759"/>
<evidence type="ECO:0000256" key="1">
    <source>
        <dbReference type="ARBA" id="ARBA00022559"/>
    </source>
</evidence>
<dbReference type="CDD" id="cd03016">
    <property type="entry name" value="PRX_1cys"/>
    <property type="match status" value="1"/>
</dbReference>
<keyword evidence="1 6" id="KW-0575">Peroxidase</keyword>
<dbReference type="InterPro" id="IPR013766">
    <property type="entry name" value="Thioredoxin_domain"/>
</dbReference>
<dbReference type="Proteomes" id="UP000053327">
    <property type="component" value="Unassembled WGS sequence"/>
</dbReference>
<keyword evidence="4 6" id="KW-0676">Redox-active center</keyword>
<dbReference type="GO" id="GO:0042744">
    <property type="term" value="P:hydrogen peroxide catabolic process"/>
    <property type="evidence" value="ECO:0007669"/>
    <property type="project" value="TreeGrafter"/>
</dbReference>